<feature type="transmembrane region" description="Helical" evidence="8">
    <location>
        <begin position="288"/>
        <end position="306"/>
    </location>
</feature>
<evidence type="ECO:0000256" key="4">
    <source>
        <dbReference type="ARBA" id="ARBA00022692"/>
    </source>
</evidence>
<feature type="transmembrane region" description="Helical" evidence="8">
    <location>
        <begin position="161"/>
        <end position="183"/>
    </location>
</feature>
<feature type="transmembrane region" description="Helical" evidence="8">
    <location>
        <begin position="21"/>
        <end position="42"/>
    </location>
</feature>
<dbReference type="InterPro" id="IPR036259">
    <property type="entry name" value="MFS_trans_sf"/>
</dbReference>
<dbReference type="Pfam" id="PF00083">
    <property type="entry name" value="Sugar_tr"/>
    <property type="match status" value="1"/>
</dbReference>
<protein>
    <recommendedName>
        <fullName evidence="9">Major facilitator superfamily (MFS) profile domain-containing protein</fullName>
    </recommendedName>
</protein>
<feature type="transmembrane region" description="Helical" evidence="8">
    <location>
        <begin position="195"/>
        <end position="214"/>
    </location>
</feature>
<gene>
    <name evidence="10" type="ORF">P4O66_003993</name>
</gene>
<keyword evidence="3" id="KW-1003">Cell membrane</keyword>
<comment type="subcellular location">
    <subcellularLocation>
        <location evidence="1">Cell membrane</location>
        <topology evidence="1">Multi-pass membrane protein</topology>
    </subcellularLocation>
</comment>
<reference evidence="10" key="1">
    <citation type="submission" date="2023-03" db="EMBL/GenBank/DDBJ databases">
        <title>Electrophorus voltai genome.</title>
        <authorList>
            <person name="Bian C."/>
        </authorList>
    </citation>
    <scope>NUCLEOTIDE SEQUENCE</scope>
    <source>
        <strain evidence="10">CB-2022</strain>
        <tissue evidence="10">Muscle</tissue>
    </source>
</reference>
<dbReference type="PANTHER" id="PTHR43045">
    <property type="entry name" value="SHIKIMATE TRANSPORTER"/>
    <property type="match status" value="1"/>
</dbReference>
<dbReference type="GO" id="GO:0016491">
    <property type="term" value="F:oxidoreductase activity"/>
    <property type="evidence" value="ECO:0007669"/>
    <property type="project" value="UniProtKB-KW"/>
</dbReference>
<feature type="transmembrane region" description="Helical" evidence="8">
    <location>
        <begin position="62"/>
        <end position="86"/>
    </location>
</feature>
<keyword evidence="7 8" id="KW-0472">Membrane</keyword>
<comment type="caution">
    <text evidence="10">The sequence shown here is derived from an EMBL/GenBank/DDBJ whole genome shotgun (WGS) entry which is preliminary data.</text>
</comment>
<dbReference type="SUPFAM" id="SSF51735">
    <property type="entry name" value="NAD(P)-binding Rossmann-fold domains"/>
    <property type="match status" value="1"/>
</dbReference>
<feature type="transmembrane region" description="Helical" evidence="8">
    <location>
        <begin position="98"/>
        <end position="116"/>
    </location>
</feature>
<accession>A0AAD9DIX8</accession>
<keyword evidence="4 8" id="KW-0812">Transmembrane</keyword>
<keyword evidence="5 8" id="KW-1133">Transmembrane helix</keyword>
<dbReference type="InterPro" id="IPR020904">
    <property type="entry name" value="Sc_DH/Rdtase_CS"/>
</dbReference>
<dbReference type="AlphaFoldDB" id="A0AAD9DIX8"/>
<dbReference type="InterPro" id="IPR005829">
    <property type="entry name" value="Sugar_transporter_CS"/>
</dbReference>
<dbReference type="GO" id="GO:0005886">
    <property type="term" value="C:plasma membrane"/>
    <property type="evidence" value="ECO:0007669"/>
    <property type="project" value="UniProtKB-SubCell"/>
</dbReference>
<evidence type="ECO:0000256" key="5">
    <source>
        <dbReference type="ARBA" id="ARBA00022989"/>
    </source>
</evidence>
<dbReference type="Gene3D" id="1.20.1250.20">
    <property type="entry name" value="MFS general substrate transporter like domains"/>
    <property type="match status" value="1"/>
</dbReference>
<dbReference type="SUPFAM" id="SSF103473">
    <property type="entry name" value="MFS general substrate transporter"/>
    <property type="match status" value="1"/>
</dbReference>
<dbReference type="EMBL" id="JAROKS010000481">
    <property type="protein sequence ID" value="KAK1784155.1"/>
    <property type="molecule type" value="Genomic_DNA"/>
</dbReference>
<name>A0AAD9DIX8_9TELE</name>
<dbReference type="GO" id="GO:0022857">
    <property type="term" value="F:transmembrane transporter activity"/>
    <property type="evidence" value="ECO:0007669"/>
    <property type="project" value="InterPro"/>
</dbReference>
<feature type="domain" description="Major facilitator superfamily (MFS) profile" evidence="9">
    <location>
        <begin position="21"/>
        <end position="466"/>
    </location>
</feature>
<evidence type="ECO:0000256" key="1">
    <source>
        <dbReference type="ARBA" id="ARBA00004651"/>
    </source>
</evidence>
<dbReference type="CDD" id="cd17369">
    <property type="entry name" value="MFS_ShiA_like"/>
    <property type="match status" value="1"/>
</dbReference>
<keyword evidence="2" id="KW-0813">Transport</keyword>
<organism evidence="10 11">
    <name type="scientific">Electrophorus voltai</name>
    <dbReference type="NCBI Taxonomy" id="2609070"/>
    <lineage>
        <taxon>Eukaryota</taxon>
        <taxon>Metazoa</taxon>
        <taxon>Chordata</taxon>
        <taxon>Craniata</taxon>
        <taxon>Vertebrata</taxon>
        <taxon>Euteleostomi</taxon>
        <taxon>Actinopterygii</taxon>
        <taxon>Neopterygii</taxon>
        <taxon>Teleostei</taxon>
        <taxon>Ostariophysi</taxon>
        <taxon>Gymnotiformes</taxon>
        <taxon>Gymnotoidei</taxon>
        <taxon>Gymnotidae</taxon>
        <taxon>Electrophorus</taxon>
    </lineage>
</organism>
<sequence length="655" mass="70202">MSVDNMPKPESQAPPSGLKKVVGASMAGTVVEWYEFFLYGTAATLVFSKVFFPGGGNELDAIIAAFITYAVGFAARPLGGIVFGYFGDKFGRKQLLQFSLLLVGAATFLMGCLPTYGQIGYWAPALLVTLRFIQGFAVGGEWGGAVLLVAEHSPNRSRGFWSSWPQAGVPMGNLVATVVLLILTSTLSDESFMSWGWRVAFWLSAVIVLVGYYVRTKVTDAPIFIAAQKEAELVKATSYSVFEVVKRYPRGVLTAMGLRFAENVMYYLVVTFSITYLKVVVHADTAHILWWMLMAHAVHFAVIPLVGKLSDTIGRRPVYMIGAVTAGTWGFFAFPMMNSGHNAVILSAIIIGLVFHAFMYAGQPAIMAEMFPTRMRYSGVSLGYQVTSIVAGSLAPIIATGLLSNRFRAGDQGNLARVRRCRRRTSARRRAGRCFRMTLSGETALVTGGASGIGEACARLLAARGAHVTVADLDDVAAKALADEIDGTAWAVDLLDTDQLVDLALETDILVNNAGIQRSGPAVLYRKGFGRIVNISSVHGLRASAFKSAYVTAKHGLEGLSKVVALEGAPHGVTSNCVNPGYVLTPLVRSQISDQAKVHGISESEVVEKVMLTESAIKRMVEPAEVASLVGWLASPEASMVTGASYTIDGGWSAS</sequence>
<dbReference type="PROSITE" id="PS50850">
    <property type="entry name" value="MFS"/>
    <property type="match status" value="1"/>
</dbReference>
<evidence type="ECO:0000256" key="8">
    <source>
        <dbReference type="SAM" id="Phobius"/>
    </source>
</evidence>
<dbReference type="InterPro" id="IPR020846">
    <property type="entry name" value="MFS_dom"/>
</dbReference>
<evidence type="ECO:0000256" key="2">
    <source>
        <dbReference type="ARBA" id="ARBA00022448"/>
    </source>
</evidence>
<keyword evidence="11" id="KW-1185">Reference proteome</keyword>
<feature type="transmembrane region" description="Helical" evidence="8">
    <location>
        <begin position="382"/>
        <end position="403"/>
    </location>
</feature>
<evidence type="ECO:0000313" key="11">
    <source>
        <dbReference type="Proteomes" id="UP001239994"/>
    </source>
</evidence>
<evidence type="ECO:0000259" key="9">
    <source>
        <dbReference type="PROSITE" id="PS50850"/>
    </source>
</evidence>
<evidence type="ECO:0000313" key="10">
    <source>
        <dbReference type="EMBL" id="KAK1784155.1"/>
    </source>
</evidence>
<proteinExistence type="predicted"/>
<dbReference type="Proteomes" id="UP001239994">
    <property type="component" value="Unassembled WGS sequence"/>
</dbReference>
<dbReference type="PROSITE" id="PS00061">
    <property type="entry name" value="ADH_SHORT"/>
    <property type="match status" value="1"/>
</dbReference>
<dbReference type="Gene3D" id="3.40.50.720">
    <property type="entry name" value="NAD(P)-binding Rossmann-like Domain"/>
    <property type="match status" value="2"/>
</dbReference>
<dbReference type="PRINTS" id="PR00081">
    <property type="entry name" value="GDHRDH"/>
</dbReference>
<feature type="transmembrane region" description="Helical" evidence="8">
    <location>
        <begin position="343"/>
        <end position="361"/>
    </location>
</feature>
<keyword evidence="6" id="KW-0560">Oxidoreductase</keyword>
<feature type="transmembrane region" description="Helical" evidence="8">
    <location>
        <begin position="264"/>
        <end position="282"/>
    </location>
</feature>
<dbReference type="Pfam" id="PF00106">
    <property type="entry name" value="adh_short"/>
    <property type="match status" value="1"/>
</dbReference>
<evidence type="ECO:0000256" key="7">
    <source>
        <dbReference type="ARBA" id="ARBA00023136"/>
    </source>
</evidence>
<dbReference type="InterPro" id="IPR002347">
    <property type="entry name" value="SDR_fam"/>
</dbReference>
<dbReference type="PANTHER" id="PTHR43045:SF1">
    <property type="entry name" value="SHIKIMATE TRANSPORTER"/>
    <property type="match status" value="1"/>
</dbReference>
<feature type="transmembrane region" description="Helical" evidence="8">
    <location>
        <begin position="318"/>
        <end position="337"/>
    </location>
</feature>
<evidence type="ECO:0000256" key="3">
    <source>
        <dbReference type="ARBA" id="ARBA00022475"/>
    </source>
</evidence>
<evidence type="ECO:0000256" key="6">
    <source>
        <dbReference type="ARBA" id="ARBA00023002"/>
    </source>
</evidence>
<dbReference type="InterPro" id="IPR036291">
    <property type="entry name" value="NAD(P)-bd_dom_sf"/>
</dbReference>
<dbReference type="Pfam" id="PF13561">
    <property type="entry name" value="adh_short_C2"/>
    <property type="match status" value="1"/>
</dbReference>
<dbReference type="InterPro" id="IPR005828">
    <property type="entry name" value="MFS_sugar_transport-like"/>
</dbReference>
<feature type="transmembrane region" description="Helical" evidence="8">
    <location>
        <begin position="122"/>
        <end position="149"/>
    </location>
</feature>
<dbReference type="PROSITE" id="PS00217">
    <property type="entry name" value="SUGAR_TRANSPORT_2"/>
    <property type="match status" value="1"/>
</dbReference>